<dbReference type="EMBL" id="KN838572">
    <property type="protein sequence ID" value="KIK04185.1"/>
    <property type="molecule type" value="Genomic_DNA"/>
</dbReference>
<sequence>MAVAPNKWHHHQMADMDVDAHTGANNKNNNEERQRWWRPTNGVTTKPLTWHVTGGFQDNECPSREDPTTRDADTTPTTNGAHGETATPTHSRQPHHPPTLSPPPTHDNAAHEHEHPHATMTTIPPPDTNATMTERPPSPPSSVNGR</sequence>
<keyword evidence="3" id="KW-1185">Reference proteome</keyword>
<gene>
    <name evidence="2" type="ORF">K443DRAFT_4840</name>
</gene>
<evidence type="ECO:0000256" key="1">
    <source>
        <dbReference type="SAM" id="MobiDB-lite"/>
    </source>
</evidence>
<feature type="region of interest" description="Disordered" evidence="1">
    <location>
        <begin position="1"/>
        <end position="146"/>
    </location>
</feature>
<dbReference type="Proteomes" id="UP000054477">
    <property type="component" value="Unassembled WGS sequence"/>
</dbReference>
<evidence type="ECO:0000313" key="3">
    <source>
        <dbReference type="Proteomes" id="UP000054477"/>
    </source>
</evidence>
<organism evidence="2 3">
    <name type="scientific">Laccaria amethystina LaAM-08-1</name>
    <dbReference type="NCBI Taxonomy" id="1095629"/>
    <lineage>
        <taxon>Eukaryota</taxon>
        <taxon>Fungi</taxon>
        <taxon>Dikarya</taxon>
        <taxon>Basidiomycota</taxon>
        <taxon>Agaricomycotina</taxon>
        <taxon>Agaricomycetes</taxon>
        <taxon>Agaricomycetidae</taxon>
        <taxon>Agaricales</taxon>
        <taxon>Agaricineae</taxon>
        <taxon>Hydnangiaceae</taxon>
        <taxon>Laccaria</taxon>
    </lineage>
</organism>
<protein>
    <submittedName>
        <fullName evidence="2">Uncharacterized protein</fullName>
    </submittedName>
</protein>
<reference evidence="2 3" key="1">
    <citation type="submission" date="2014-04" db="EMBL/GenBank/DDBJ databases">
        <authorList>
            <consortium name="DOE Joint Genome Institute"/>
            <person name="Kuo A."/>
            <person name="Kohler A."/>
            <person name="Nagy L.G."/>
            <person name="Floudas D."/>
            <person name="Copeland A."/>
            <person name="Barry K.W."/>
            <person name="Cichocki N."/>
            <person name="Veneault-Fourrey C."/>
            <person name="LaButti K."/>
            <person name="Lindquist E.A."/>
            <person name="Lipzen A."/>
            <person name="Lundell T."/>
            <person name="Morin E."/>
            <person name="Murat C."/>
            <person name="Sun H."/>
            <person name="Tunlid A."/>
            <person name="Henrissat B."/>
            <person name="Grigoriev I.V."/>
            <person name="Hibbett D.S."/>
            <person name="Martin F."/>
            <person name="Nordberg H.P."/>
            <person name="Cantor M.N."/>
            <person name="Hua S.X."/>
        </authorList>
    </citation>
    <scope>NUCLEOTIDE SEQUENCE [LARGE SCALE GENOMIC DNA]</scope>
    <source>
        <strain evidence="2 3">LaAM-08-1</strain>
    </source>
</reference>
<reference evidence="3" key="2">
    <citation type="submission" date="2015-01" db="EMBL/GenBank/DDBJ databases">
        <title>Evolutionary Origins and Diversification of the Mycorrhizal Mutualists.</title>
        <authorList>
            <consortium name="DOE Joint Genome Institute"/>
            <consortium name="Mycorrhizal Genomics Consortium"/>
            <person name="Kohler A."/>
            <person name="Kuo A."/>
            <person name="Nagy L.G."/>
            <person name="Floudas D."/>
            <person name="Copeland A."/>
            <person name="Barry K.W."/>
            <person name="Cichocki N."/>
            <person name="Veneault-Fourrey C."/>
            <person name="LaButti K."/>
            <person name="Lindquist E.A."/>
            <person name="Lipzen A."/>
            <person name="Lundell T."/>
            <person name="Morin E."/>
            <person name="Murat C."/>
            <person name="Riley R."/>
            <person name="Ohm R."/>
            <person name="Sun H."/>
            <person name="Tunlid A."/>
            <person name="Henrissat B."/>
            <person name="Grigoriev I.V."/>
            <person name="Hibbett D.S."/>
            <person name="Martin F."/>
        </authorList>
    </citation>
    <scope>NUCLEOTIDE SEQUENCE [LARGE SCALE GENOMIC DNA]</scope>
    <source>
        <strain evidence="3">LaAM-08-1</strain>
    </source>
</reference>
<dbReference type="HOGENOM" id="CLU_1777763_0_0_1"/>
<dbReference type="AlphaFoldDB" id="A0A0C9WWV6"/>
<proteinExistence type="predicted"/>
<feature type="compositionally biased region" description="Basic and acidic residues" evidence="1">
    <location>
        <begin position="108"/>
        <end position="117"/>
    </location>
</feature>
<accession>A0A0C9WWV6</accession>
<evidence type="ECO:0000313" key="2">
    <source>
        <dbReference type="EMBL" id="KIK04185.1"/>
    </source>
</evidence>
<feature type="compositionally biased region" description="Basic and acidic residues" evidence="1">
    <location>
        <begin position="61"/>
        <end position="73"/>
    </location>
</feature>
<name>A0A0C9WWV6_9AGAR</name>
<feature type="compositionally biased region" description="Pro residues" evidence="1">
    <location>
        <begin position="96"/>
        <end position="105"/>
    </location>
</feature>